<proteinExistence type="predicted"/>
<comment type="caution">
    <text evidence="2">The sequence shown here is derived from an EMBL/GenBank/DDBJ whole genome shotgun (WGS) entry which is preliminary data.</text>
</comment>
<dbReference type="AlphaFoldDB" id="A0AAV9WKP0"/>
<reference evidence="2 3" key="1">
    <citation type="submission" date="2023-08" db="EMBL/GenBank/DDBJ databases">
        <authorList>
            <person name="Palmer J.M."/>
        </authorList>
    </citation>
    <scope>NUCLEOTIDE SEQUENCE [LARGE SCALE GENOMIC DNA]</scope>
    <source>
        <strain evidence="2 3">TWF481</strain>
    </source>
</reference>
<keyword evidence="3" id="KW-1185">Reference proteome</keyword>
<evidence type="ECO:0000256" key="1">
    <source>
        <dbReference type="SAM" id="Phobius"/>
    </source>
</evidence>
<dbReference type="EMBL" id="JAVHJL010000002">
    <property type="protein sequence ID" value="KAK6509425.1"/>
    <property type="molecule type" value="Genomic_DNA"/>
</dbReference>
<keyword evidence="1" id="KW-0472">Membrane</keyword>
<dbReference type="Proteomes" id="UP001370758">
    <property type="component" value="Unassembled WGS sequence"/>
</dbReference>
<gene>
    <name evidence="2" type="ORF">TWF481_004170</name>
</gene>
<organism evidence="2 3">
    <name type="scientific">Arthrobotrys musiformis</name>
    <dbReference type="NCBI Taxonomy" id="47236"/>
    <lineage>
        <taxon>Eukaryota</taxon>
        <taxon>Fungi</taxon>
        <taxon>Dikarya</taxon>
        <taxon>Ascomycota</taxon>
        <taxon>Pezizomycotina</taxon>
        <taxon>Orbiliomycetes</taxon>
        <taxon>Orbiliales</taxon>
        <taxon>Orbiliaceae</taxon>
        <taxon>Arthrobotrys</taxon>
    </lineage>
</organism>
<keyword evidence="1" id="KW-1133">Transmembrane helix</keyword>
<feature type="transmembrane region" description="Helical" evidence="1">
    <location>
        <begin position="61"/>
        <end position="79"/>
    </location>
</feature>
<sequence>MTDEYDPSDAYASPDPLERYKKDMLKIKHDHLEREMEIAEKMSSSPAHERLFPSFERTSELYGWIGRITGTLFGAYPFLHLYRRDIRRYEHAESILGQPHLRQFRPKVSLYLIGAALGIATGAQLASIIVGYTKVRRHNKLEEENPTFKAEFNEISRLMVLDQTIMHRDALNARIKLIETTPPGQLPVPGSPKSILAELLDR</sequence>
<protein>
    <submittedName>
        <fullName evidence="2">Uncharacterized protein</fullName>
    </submittedName>
</protein>
<name>A0AAV9WKP0_9PEZI</name>
<feature type="transmembrane region" description="Helical" evidence="1">
    <location>
        <begin position="110"/>
        <end position="132"/>
    </location>
</feature>
<evidence type="ECO:0000313" key="3">
    <source>
        <dbReference type="Proteomes" id="UP001370758"/>
    </source>
</evidence>
<evidence type="ECO:0000313" key="2">
    <source>
        <dbReference type="EMBL" id="KAK6509425.1"/>
    </source>
</evidence>
<keyword evidence="1" id="KW-0812">Transmembrane</keyword>
<accession>A0AAV9WKP0</accession>